<dbReference type="AlphaFoldDB" id="A0A975T115"/>
<dbReference type="PROSITE" id="PS50975">
    <property type="entry name" value="ATP_GRASP"/>
    <property type="match status" value="1"/>
</dbReference>
<dbReference type="EMBL" id="CP077062">
    <property type="protein sequence ID" value="QWZ09655.1"/>
    <property type="molecule type" value="Genomic_DNA"/>
</dbReference>
<dbReference type="GO" id="GO:0046872">
    <property type="term" value="F:metal ion binding"/>
    <property type="evidence" value="ECO:0007669"/>
    <property type="project" value="InterPro"/>
</dbReference>
<dbReference type="KEGG" id="nps:KRR39_07915"/>
<evidence type="ECO:0000313" key="4">
    <source>
        <dbReference type="Proteomes" id="UP000683575"/>
    </source>
</evidence>
<keyword evidence="3" id="KW-0436">Ligase</keyword>
<dbReference type="PANTHER" id="PTHR42793:SF1">
    <property type="entry name" value="PEPTIDYL-LYSINE N-ACETYLTRANSFERASE PATZ"/>
    <property type="match status" value="1"/>
</dbReference>
<keyword evidence="1" id="KW-0067">ATP-binding</keyword>
<proteinExistence type="predicted"/>
<dbReference type="RefSeq" id="WP_216941501.1">
    <property type="nucleotide sequence ID" value="NZ_CP077062.1"/>
</dbReference>
<dbReference type="Pfam" id="PF13549">
    <property type="entry name" value="ATP-grasp_5"/>
    <property type="match status" value="1"/>
</dbReference>
<protein>
    <submittedName>
        <fullName evidence="3">Acetate--CoA ligase family protein</fullName>
    </submittedName>
</protein>
<organism evidence="3 4">
    <name type="scientific">Nocardioides panacis</name>
    <dbReference type="NCBI Taxonomy" id="2849501"/>
    <lineage>
        <taxon>Bacteria</taxon>
        <taxon>Bacillati</taxon>
        <taxon>Actinomycetota</taxon>
        <taxon>Actinomycetes</taxon>
        <taxon>Propionibacteriales</taxon>
        <taxon>Nocardioidaceae</taxon>
        <taxon>Nocardioides</taxon>
    </lineage>
</organism>
<reference evidence="3" key="1">
    <citation type="submission" date="2021-06" db="EMBL/GenBank/DDBJ databases">
        <title>Complete genome sequence of Nocardioides sp. G188.</title>
        <authorList>
            <person name="Im W.-T."/>
        </authorList>
    </citation>
    <scope>NUCLEOTIDE SEQUENCE</scope>
    <source>
        <strain evidence="3">G188</strain>
    </source>
</reference>
<evidence type="ECO:0000313" key="3">
    <source>
        <dbReference type="EMBL" id="QWZ09655.1"/>
    </source>
</evidence>
<sequence length="364" mass="37885">MEIPGLSGAARGRLEAVATGAAGVANPVDLGAGAGPESFGRAAACLAGSGEVDALLVITASTAVTDTDGALAALEAALDQAPGLPYLSVVVGTSTPAPGRRATRFRSVDAAVRSFGHAQRHAAWLRSAPERVRLRAEAVGAEDRAASSAGSGEGRWLDAAQAEELLASAGVRPAPYAVVRTVRDVAEAVRRLGLPLAVKSADPALVHKTEARQVRTGLRTRRAVTDAVRAVREAARDPHAPVLLQRQVAGPELALGVTRDPTFGPLVMVASGGTRLDLWDDQVFLMPPLDRADVAAALASLRTWPLVTGFRGGRALDVDAVVELVLRLGRWVLEHPEVEELDLNPVMVTDDGPVCVDAKVRARG</sequence>
<dbReference type="PANTHER" id="PTHR42793">
    <property type="entry name" value="COA BINDING DOMAIN CONTAINING PROTEIN"/>
    <property type="match status" value="1"/>
</dbReference>
<dbReference type="InterPro" id="IPR011761">
    <property type="entry name" value="ATP-grasp"/>
</dbReference>
<keyword evidence="4" id="KW-1185">Reference proteome</keyword>
<name>A0A975T115_9ACTN</name>
<evidence type="ECO:0000256" key="1">
    <source>
        <dbReference type="PROSITE-ProRule" id="PRU00409"/>
    </source>
</evidence>
<keyword evidence="1" id="KW-0547">Nucleotide-binding</keyword>
<accession>A0A975T115</accession>
<feature type="domain" description="ATP-grasp" evidence="2">
    <location>
        <begin position="163"/>
        <end position="201"/>
    </location>
</feature>
<dbReference type="Proteomes" id="UP000683575">
    <property type="component" value="Chromosome"/>
</dbReference>
<evidence type="ECO:0000259" key="2">
    <source>
        <dbReference type="PROSITE" id="PS50975"/>
    </source>
</evidence>
<gene>
    <name evidence="3" type="ORF">KRR39_07915</name>
</gene>
<dbReference type="GO" id="GO:0016874">
    <property type="term" value="F:ligase activity"/>
    <property type="evidence" value="ECO:0007669"/>
    <property type="project" value="UniProtKB-KW"/>
</dbReference>
<dbReference type="GO" id="GO:0005524">
    <property type="term" value="F:ATP binding"/>
    <property type="evidence" value="ECO:0007669"/>
    <property type="project" value="UniProtKB-UniRule"/>
</dbReference>